<evidence type="ECO:0000256" key="1">
    <source>
        <dbReference type="ARBA" id="ARBA00009199"/>
    </source>
</evidence>
<gene>
    <name evidence="3" type="ORF">LWF01_15485</name>
</gene>
<evidence type="ECO:0000313" key="4">
    <source>
        <dbReference type="Proteomes" id="UP001209083"/>
    </source>
</evidence>
<sequence length="471" mass="49687">MIHRTAKEIRADVLDGRSTAVQVTEETLAKIADAEDYLHAFLTVAGSHALDQAGRLEQRAAAGEAPGPLWGVPFSVKDTYDTAGVRTTYGSRVFADHVPDRDAELVRRVRQAGGVLVGKTNTPEFAIYIRTVNELQAETVNPWDHARTTGGSSGGAAASVAAGLTPIAIGSDGGGSVRIPAALCGVVGLMPSRGSIPRGGGHIGTRRFSSAGPLAADAGDALTLWRVMAGPDQADGLSRGLLPTGVTHADPPGAPRMRWIAESGVPGGEADVVETVQSSAELFAHELRVPLEVSTRSMQAARFSEAFYAMMQADRLSTGGRELLDDPATNSLLTGYGRHQFERAAAIDGAAYSAAVEVQLSATEHLLGLLDEVDVLLTPTLSFVAPLIPSGEQPLPEDARRGFVAFTYLMNYTGFPAVTVPAGLVRGLPVGLQIIGRPGSEEYLLDLAGRFQRQVYRMPDVRPLSRLGGHE</sequence>
<evidence type="ECO:0000259" key="2">
    <source>
        <dbReference type="Pfam" id="PF01425"/>
    </source>
</evidence>
<dbReference type="InterPro" id="IPR023631">
    <property type="entry name" value="Amidase_dom"/>
</dbReference>
<feature type="domain" description="Amidase" evidence="2">
    <location>
        <begin position="23"/>
        <end position="445"/>
    </location>
</feature>
<dbReference type="InterPro" id="IPR000120">
    <property type="entry name" value="Amidase"/>
</dbReference>
<dbReference type="EMBL" id="CP090958">
    <property type="protein sequence ID" value="WGW11476.1"/>
    <property type="molecule type" value="Genomic_DNA"/>
</dbReference>
<proteinExistence type="inferred from homology"/>
<dbReference type="PANTHER" id="PTHR11895:SF7">
    <property type="entry name" value="GLUTAMYL-TRNA(GLN) AMIDOTRANSFERASE SUBUNIT A, MITOCHONDRIAL"/>
    <property type="match status" value="1"/>
</dbReference>
<dbReference type="InterPro" id="IPR036928">
    <property type="entry name" value="AS_sf"/>
</dbReference>
<name>A0ABY8QST4_9MICO</name>
<organism evidence="3 4">
    <name type="scientific">Saxibacter everestensis</name>
    <dbReference type="NCBI Taxonomy" id="2909229"/>
    <lineage>
        <taxon>Bacteria</taxon>
        <taxon>Bacillati</taxon>
        <taxon>Actinomycetota</taxon>
        <taxon>Actinomycetes</taxon>
        <taxon>Micrococcales</taxon>
        <taxon>Brevibacteriaceae</taxon>
        <taxon>Saxibacter</taxon>
    </lineage>
</organism>
<dbReference type="SUPFAM" id="SSF75304">
    <property type="entry name" value="Amidase signature (AS) enzymes"/>
    <property type="match status" value="1"/>
</dbReference>
<reference evidence="3 4" key="1">
    <citation type="submission" date="2023-05" db="EMBL/GenBank/DDBJ databases">
        <title>Lithophilousrod everest ZFBP1038 complete genpme.</title>
        <authorList>
            <person name="Tian M."/>
        </authorList>
    </citation>
    <scope>NUCLEOTIDE SEQUENCE [LARGE SCALE GENOMIC DNA]</scope>
    <source>
        <strain evidence="3 4">ZFBP1038</strain>
    </source>
</reference>
<dbReference type="Pfam" id="PF01425">
    <property type="entry name" value="Amidase"/>
    <property type="match status" value="1"/>
</dbReference>
<dbReference type="InterPro" id="IPR020556">
    <property type="entry name" value="Amidase_CS"/>
</dbReference>
<accession>A0ABY8QST4</accession>
<dbReference type="PANTHER" id="PTHR11895">
    <property type="entry name" value="TRANSAMIDASE"/>
    <property type="match status" value="1"/>
</dbReference>
<protein>
    <submittedName>
        <fullName evidence="3">Amidase</fullName>
    </submittedName>
</protein>
<dbReference type="Proteomes" id="UP001209083">
    <property type="component" value="Chromosome"/>
</dbReference>
<evidence type="ECO:0000313" key="3">
    <source>
        <dbReference type="EMBL" id="WGW11476.1"/>
    </source>
</evidence>
<dbReference type="Gene3D" id="3.90.1300.10">
    <property type="entry name" value="Amidase signature (AS) domain"/>
    <property type="match status" value="1"/>
</dbReference>
<comment type="similarity">
    <text evidence="1">Belongs to the amidase family.</text>
</comment>
<keyword evidence="4" id="KW-1185">Reference proteome</keyword>
<dbReference type="PROSITE" id="PS00571">
    <property type="entry name" value="AMIDASES"/>
    <property type="match status" value="1"/>
</dbReference>
<dbReference type="RefSeq" id="WP_349638266.1">
    <property type="nucleotide sequence ID" value="NZ_CP090958.1"/>
</dbReference>